<proteinExistence type="predicted"/>
<dbReference type="AlphaFoldDB" id="A0A1H8V287"/>
<name>A0A1H8V287_9RHOB</name>
<evidence type="ECO:0000313" key="2">
    <source>
        <dbReference type="EMBL" id="SEP09324.1"/>
    </source>
</evidence>
<organism evidence="2 3">
    <name type="scientific">Salinihabitans flavidus</name>
    <dbReference type="NCBI Taxonomy" id="569882"/>
    <lineage>
        <taxon>Bacteria</taxon>
        <taxon>Pseudomonadati</taxon>
        <taxon>Pseudomonadota</taxon>
        <taxon>Alphaproteobacteria</taxon>
        <taxon>Rhodobacterales</taxon>
        <taxon>Roseobacteraceae</taxon>
        <taxon>Salinihabitans</taxon>
    </lineage>
</organism>
<protein>
    <submittedName>
        <fullName evidence="2">Uncharacterized protein</fullName>
    </submittedName>
</protein>
<sequence length="96" mass="10214">MQITLTPIRMDAILELDRAGDMLMVNGAAHDFSDIPEGGERAAEDVGCPFIAGPVRRLGGTLILTMLRPYGPEHRADPPAPVTLEPQDGAVPLPEA</sequence>
<dbReference type="OrthoDB" id="8373799at2"/>
<feature type="region of interest" description="Disordered" evidence="1">
    <location>
        <begin position="74"/>
        <end position="96"/>
    </location>
</feature>
<evidence type="ECO:0000313" key="3">
    <source>
        <dbReference type="Proteomes" id="UP000198893"/>
    </source>
</evidence>
<dbReference type="RefSeq" id="WP_093119941.1">
    <property type="nucleotide sequence ID" value="NZ_FODS01000024.1"/>
</dbReference>
<evidence type="ECO:0000256" key="1">
    <source>
        <dbReference type="SAM" id="MobiDB-lite"/>
    </source>
</evidence>
<dbReference type="Proteomes" id="UP000198893">
    <property type="component" value="Unassembled WGS sequence"/>
</dbReference>
<dbReference type="EMBL" id="FODS01000024">
    <property type="protein sequence ID" value="SEP09324.1"/>
    <property type="molecule type" value="Genomic_DNA"/>
</dbReference>
<gene>
    <name evidence="2" type="ORF">SAMN04490248_12426</name>
</gene>
<dbReference type="STRING" id="569882.SAMN04490248_12426"/>
<accession>A0A1H8V287</accession>
<keyword evidence="3" id="KW-1185">Reference proteome</keyword>
<reference evidence="2 3" key="1">
    <citation type="submission" date="2016-10" db="EMBL/GenBank/DDBJ databases">
        <authorList>
            <person name="de Groot N.N."/>
        </authorList>
    </citation>
    <scope>NUCLEOTIDE SEQUENCE [LARGE SCALE GENOMIC DNA]</scope>
    <source>
        <strain evidence="2 3">DSM 27842</strain>
    </source>
</reference>